<dbReference type="InterPro" id="IPR051542">
    <property type="entry name" value="Hydrogenase_cytochrome"/>
</dbReference>
<proteinExistence type="predicted"/>
<evidence type="ECO:0000256" key="3">
    <source>
        <dbReference type="ARBA" id="ARBA00022692"/>
    </source>
</evidence>
<evidence type="ECO:0000313" key="9">
    <source>
        <dbReference type="Proteomes" id="UP000223606"/>
    </source>
</evidence>
<dbReference type="SUPFAM" id="SSF81342">
    <property type="entry name" value="Transmembrane di-heme cytochromes"/>
    <property type="match status" value="1"/>
</dbReference>
<dbReference type="GO" id="GO:0005886">
    <property type="term" value="C:plasma membrane"/>
    <property type="evidence" value="ECO:0007669"/>
    <property type="project" value="UniProtKB-SubCell"/>
</dbReference>
<feature type="transmembrane region" description="Helical" evidence="6">
    <location>
        <begin position="103"/>
        <end position="123"/>
    </location>
</feature>
<feature type="transmembrane region" description="Helical" evidence="6">
    <location>
        <begin position="47"/>
        <end position="65"/>
    </location>
</feature>
<dbReference type="Gene3D" id="1.20.950.20">
    <property type="entry name" value="Transmembrane di-heme cytochromes, Chain C"/>
    <property type="match status" value="1"/>
</dbReference>
<keyword evidence="5 6" id="KW-0472">Membrane</keyword>
<keyword evidence="2" id="KW-1003">Cell membrane</keyword>
<dbReference type="Pfam" id="PF01292">
    <property type="entry name" value="Ni_hydr_CYTB"/>
    <property type="match status" value="1"/>
</dbReference>
<name>A0A2C9D7U1_9HYPH</name>
<reference evidence="9" key="1">
    <citation type="submission" date="2017-09" db="EMBL/GenBank/DDBJ databases">
        <title>Genome sequence of Nannocystis excedens DSM 71.</title>
        <authorList>
            <person name="Blom J."/>
        </authorList>
    </citation>
    <scope>NUCLEOTIDE SEQUENCE [LARGE SCALE GENOMIC DNA]</scope>
    <source>
        <strain evidence="9">type strain: E19</strain>
    </source>
</reference>
<dbReference type="EMBL" id="LT960614">
    <property type="protein sequence ID" value="SON56239.1"/>
    <property type="molecule type" value="Genomic_DNA"/>
</dbReference>
<feature type="domain" description="Cytochrome b561 bacterial/Ni-hydrogenase" evidence="7">
    <location>
        <begin position="15"/>
        <end position="176"/>
    </location>
</feature>
<feature type="transmembrane region" description="Helical" evidence="6">
    <location>
        <begin position="143"/>
        <end position="163"/>
    </location>
</feature>
<keyword evidence="9" id="KW-1185">Reference proteome</keyword>
<evidence type="ECO:0000259" key="7">
    <source>
        <dbReference type="Pfam" id="PF01292"/>
    </source>
</evidence>
<keyword evidence="3 6" id="KW-0812">Transmembrane</keyword>
<dbReference type="RefSeq" id="WP_099556646.1">
    <property type="nucleotide sequence ID" value="NZ_LT960614.1"/>
</dbReference>
<dbReference type="GO" id="GO:0009055">
    <property type="term" value="F:electron transfer activity"/>
    <property type="evidence" value="ECO:0007669"/>
    <property type="project" value="InterPro"/>
</dbReference>
<evidence type="ECO:0000256" key="2">
    <source>
        <dbReference type="ARBA" id="ARBA00022475"/>
    </source>
</evidence>
<gene>
    <name evidence="8" type="ORF">HDIA_2698</name>
</gene>
<dbReference type="GO" id="GO:0022904">
    <property type="term" value="P:respiratory electron transport chain"/>
    <property type="evidence" value="ECO:0007669"/>
    <property type="project" value="InterPro"/>
</dbReference>
<keyword evidence="4 6" id="KW-1133">Transmembrane helix</keyword>
<organism evidence="8 9">
    <name type="scientific">Hartmannibacter diazotrophicus</name>
    <dbReference type="NCBI Taxonomy" id="1482074"/>
    <lineage>
        <taxon>Bacteria</taxon>
        <taxon>Pseudomonadati</taxon>
        <taxon>Pseudomonadota</taxon>
        <taxon>Alphaproteobacteria</taxon>
        <taxon>Hyphomicrobiales</taxon>
        <taxon>Pleomorphomonadaceae</taxon>
        <taxon>Hartmannibacter</taxon>
    </lineage>
</organism>
<evidence type="ECO:0000313" key="8">
    <source>
        <dbReference type="EMBL" id="SON56239.1"/>
    </source>
</evidence>
<dbReference type="Proteomes" id="UP000223606">
    <property type="component" value="Chromosome 1"/>
</dbReference>
<dbReference type="OrthoDB" id="196472at2"/>
<evidence type="ECO:0000256" key="5">
    <source>
        <dbReference type="ARBA" id="ARBA00023136"/>
    </source>
</evidence>
<dbReference type="AlphaFoldDB" id="A0A2C9D7U1"/>
<dbReference type="KEGG" id="hdi:HDIA_2698"/>
<accession>A0A2C9D7U1</accession>
<comment type="subcellular location">
    <subcellularLocation>
        <location evidence="1">Cell membrane</location>
        <topology evidence="1">Multi-pass membrane protein</topology>
    </subcellularLocation>
</comment>
<evidence type="ECO:0000256" key="6">
    <source>
        <dbReference type="SAM" id="Phobius"/>
    </source>
</evidence>
<dbReference type="GO" id="GO:0020037">
    <property type="term" value="F:heme binding"/>
    <property type="evidence" value="ECO:0007669"/>
    <property type="project" value="TreeGrafter"/>
</dbReference>
<dbReference type="PANTHER" id="PTHR30485">
    <property type="entry name" value="NI/FE-HYDROGENASE 1 B-TYPE CYTOCHROME SUBUNIT"/>
    <property type="match status" value="1"/>
</dbReference>
<evidence type="ECO:0000256" key="4">
    <source>
        <dbReference type="ARBA" id="ARBA00022989"/>
    </source>
</evidence>
<feature type="transmembrane region" description="Helical" evidence="6">
    <location>
        <begin position="22"/>
        <end position="41"/>
    </location>
</feature>
<dbReference type="InterPro" id="IPR011577">
    <property type="entry name" value="Cyt_b561_bac/Ni-Hgenase"/>
</dbReference>
<protein>
    <submittedName>
        <fullName evidence="8">Ni/Fe-hydrogenase, b-type cytochrome subunit</fullName>
    </submittedName>
</protein>
<sequence length="181" mass="20120">MSATTIDAEPAMVRVWDPLVRVFHWTVATGCILNLTIFEHAHDLHRWIGYTVAGALAVRVVWGFVGTHHARFVNFVPGPARLRAYLTALTRGREPRYLGHNPAGAVMMVALMGLIAGLGLTGYMMGTDAYWGIGWVEELHEGLANSLMVLALFHAAAAIFESWRHRENLVWSMVTGRKRAE</sequence>
<dbReference type="InterPro" id="IPR016174">
    <property type="entry name" value="Di-haem_cyt_TM"/>
</dbReference>
<evidence type="ECO:0000256" key="1">
    <source>
        <dbReference type="ARBA" id="ARBA00004651"/>
    </source>
</evidence>
<dbReference type="PANTHER" id="PTHR30485:SF2">
    <property type="entry name" value="BLL0597 PROTEIN"/>
    <property type="match status" value="1"/>
</dbReference>